<organism evidence="2">
    <name type="scientific">Tanacetum cinerariifolium</name>
    <name type="common">Dalmatian daisy</name>
    <name type="synonym">Chrysanthemum cinerariifolium</name>
    <dbReference type="NCBI Taxonomy" id="118510"/>
    <lineage>
        <taxon>Eukaryota</taxon>
        <taxon>Viridiplantae</taxon>
        <taxon>Streptophyta</taxon>
        <taxon>Embryophyta</taxon>
        <taxon>Tracheophyta</taxon>
        <taxon>Spermatophyta</taxon>
        <taxon>Magnoliopsida</taxon>
        <taxon>eudicotyledons</taxon>
        <taxon>Gunneridae</taxon>
        <taxon>Pentapetalae</taxon>
        <taxon>asterids</taxon>
        <taxon>campanulids</taxon>
        <taxon>Asterales</taxon>
        <taxon>Asteraceae</taxon>
        <taxon>Asteroideae</taxon>
        <taxon>Anthemideae</taxon>
        <taxon>Anthemidinae</taxon>
        <taxon>Tanacetum</taxon>
    </lineage>
</organism>
<comment type="caution">
    <text evidence="2">The sequence shown here is derived from an EMBL/GenBank/DDBJ whole genome shotgun (WGS) entry which is preliminary data.</text>
</comment>
<protein>
    <submittedName>
        <fullName evidence="2">Uncharacterized protein</fullName>
    </submittedName>
</protein>
<gene>
    <name evidence="2" type="ORF">Tci_928582</name>
</gene>
<feature type="non-terminal residue" evidence="2">
    <location>
        <position position="1"/>
    </location>
</feature>
<feature type="non-terminal residue" evidence="2">
    <location>
        <position position="91"/>
    </location>
</feature>
<dbReference type="AlphaFoldDB" id="A0A699XBS1"/>
<accession>A0A699XBS1</accession>
<name>A0A699XBS1_TANCI</name>
<reference evidence="2" key="1">
    <citation type="journal article" date="2019" name="Sci. Rep.">
        <title>Draft genome of Tanacetum cinerariifolium, the natural source of mosquito coil.</title>
        <authorList>
            <person name="Yamashiro T."/>
            <person name="Shiraishi A."/>
            <person name="Satake H."/>
            <person name="Nakayama K."/>
        </authorList>
    </citation>
    <scope>NUCLEOTIDE SEQUENCE</scope>
</reference>
<sequence>QPDRPAGDHAGGGVPEPGVLRPARPVPRCAASQGIDHAGRAQRAVLRARSGGGARAGIGDVRGGGAEALGTELLALPVFPILEATAMTRSL</sequence>
<dbReference type="EMBL" id="BKCJ011831511">
    <property type="protein sequence ID" value="GFD56613.1"/>
    <property type="molecule type" value="Genomic_DNA"/>
</dbReference>
<feature type="region of interest" description="Disordered" evidence="1">
    <location>
        <begin position="1"/>
        <end position="25"/>
    </location>
</feature>
<evidence type="ECO:0000313" key="2">
    <source>
        <dbReference type="EMBL" id="GFD56613.1"/>
    </source>
</evidence>
<evidence type="ECO:0000256" key="1">
    <source>
        <dbReference type="SAM" id="MobiDB-lite"/>
    </source>
</evidence>
<proteinExistence type="predicted"/>